<gene>
    <name evidence="1" type="ORF">BDM02DRAFT_3099643</name>
</gene>
<reference evidence="1" key="2">
    <citation type="journal article" date="2020" name="Nat. Commun.">
        <title>Large-scale genome sequencing of mycorrhizal fungi provides insights into the early evolution of symbiotic traits.</title>
        <authorList>
            <person name="Miyauchi S."/>
            <person name="Kiss E."/>
            <person name="Kuo A."/>
            <person name="Drula E."/>
            <person name="Kohler A."/>
            <person name="Sanchez-Garcia M."/>
            <person name="Morin E."/>
            <person name="Andreopoulos B."/>
            <person name="Barry K.W."/>
            <person name="Bonito G."/>
            <person name="Buee M."/>
            <person name="Carver A."/>
            <person name="Chen C."/>
            <person name="Cichocki N."/>
            <person name="Clum A."/>
            <person name="Culley D."/>
            <person name="Crous P.W."/>
            <person name="Fauchery L."/>
            <person name="Girlanda M."/>
            <person name="Hayes R.D."/>
            <person name="Keri Z."/>
            <person name="LaButti K."/>
            <person name="Lipzen A."/>
            <person name="Lombard V."/>
            <person name="Magnuson J."/>
            <person name="Maillard F."/>
            <person name="Murat C."/>
            <person name="Nolan M."/>
            <person name="Ohm R.A."/>
            <person name="Pangilinan J."/>
            <person name="Pereira M.F."/>
            <person name="Perotto S."/>
            <person name="Peter M."/>
            <person name="Pfister S."/>
            <person name="Riley R."/>
            <person name="Sitrit Y."/>
            <person name="Stielow J.B."/>
            <person name="Szollosi G."/>
            <person name="Zifcakova L."/>
            <person name="Stursova M."/>
            <person name="Spatafora J.W."/>
            <person name="Tedersoo L."/>
            <person name="Vaario L.M."/>
            <person name="Yamada A."/>
            <person name="Yan M."/>
            <person name="Wang P."/>
            <person name="Xu J."/>
            <person name="Bruns T."/>
            <person name="Baldrian P."/>
            <person name="Vilgalys R."/>
            <person name="Dunand C."/>
            <person name="Henrissat B."/>
            <person name="Grigoriev I.V."/>
            <person name="Hibbett D."/>
            <person name="Nagy L.G."/>
            <person name="Martin F.M."/>
        </authorList>
    </citation>
    <scope>NUCLEOTIDE SEQUENCE</scope>
    <source>
        <strain evidence="1">P2</strain>
    </source>
</reference>
<name>A0ACB6ZB51_THEGA</name>
<protein>
    <submittedName>
        <fullName evidence="1">S-adenosylmethionine decarboxylase</fullName>
    </submittedName>
</protein>
<dbReference type="EMBL" id="MU118054">
    <property type="protein sequence ID" value="KAF9646578.1"/>
    <property type="molecule type" value="Genomic_DNA"/>
</dbReference>
<accession>A0ACB6ZB51</accession>
<sequence>MSALESSQFEGPEKLLEIWFAPSPADVERIAPPTEDGKYGLRKVDKAVWEEMLKIVGCKVLSVIKGSEIDAYLLSESSLFISPHRLILKTCGTTLNLYGLPRILEIARDHANLPIVHQFFYSRKSFMFPERQLGPHKEWKAEVGYLDAIFPHGAAYTVGKVNGDHWLLYMTKPQVTQGNSSRTINVSQSEGADWSDPSKGTDYTIEILMTHLSPTASELFFSPEFGGKKTPSTHAQALSYQTGISDLFPPHLTTLDAYSFTPCGYSSNALLKWSKPPSEDEHHKLLEGEGYYTIHVTPEGGWSYASFECNVSLPTLPTPEASSIPDLQTLVRRVVRIFQPAKLSLTLFISSVGNNNIEEEGGINAVEAAQRAFGLALTSPSKANRGREGDLVYRRTDKINYEFGSYDLAFASFELNS</sequence>
<reference evidence="1" key="1">
    <citation type="submission" date="2019-10" db="EMBL/GenBank/DDBJ databases">
        <authorList>
            <consortium name="DOE Joint Genome Institute"/>
            <person name="Kuo A."/>
            <person name="Miyauchi S."/>
            <person name="Kiss E."/>
            <person name="Drula E."/>
            <person name="Kohler A."/>
            <person name="Sanchez-Garcia M."/>
            <person name="Andreopoulos B."/>
            <person name="Barry K.W."/>
            <person name="Bonito G."/>
            <person name="Buee M."/>
            <person name="Carver A."/>
            <person name="Chen C."/>
            <person name="Cichocki N."/>
            <person name="Clum A."/>
            <person name="Culley D."/>
            <person name="Crous P.W."/>
            <person name="Fauchery L."/>
            <person name="Girlanda M."/>
            <person name="Hayes R."/>
            <person name="Keri Z."/>
            <person name="Labutti K."/>
            <person name="Lipzen A."/>
            <person name="Lombard V."/>
            <person name="Magnuson J."/>
            <person name="Maillard F."/>
            <person name="Morin E."/>
            <person name="Murat C."/>
            <person name="Nolan M."/>
            <person name="Ohm R."/>
            <person name="Pangilinan J."/>
            <person name="Pereira M."/>
            <person name="Perotto S."/>
            <person name="Peter M."/>
            <person name="Riley R."/>
            <person name="Sitrit Y."/>
            <person name="Stielow B."/>
            <person name="Szollosi G."/>
            <person name="Zifcakova L."/>
            <person name="Stursova M."/>
            <person name="Spatafora J.W."/>
            <person name="Tedersoo L."/>
            <person name="Vaario L.-M."/>
            <person name="Yamada A."/>
            <person name="Yan M."/>
            <person name="Wang P."/>
            <person name="Xu J."/>
            <person name="Bruns T."/>
            <person name="Baldrian P."/>
            <person name="Vilgalys R."/>
            <person name="Henrissat B."/>
            <person name="Grigoriev I.V."/>
            <person name="Hibbett D."/>
            <person name="Nagy L.G."/>
            <person name="Martin F.M."/>
        </authorList>
    </citation>
    <scope>NUCLEOTIDE SEQUENCE</scope>
    <source>
        <strain evidence="1">P2</strain>
    </source>
</reference>
<organism evidence="1 2">
    <name type="scientific">Thelephora ganbajun</name>
    <name type="common">Ganba fungus</name>
    <dbReference type="NCBI Taxonomy" id="370292"/>
    <lineage>
        <taxon>Eukaryota</taxon>
        <taxon>Fungi</taxon>
        <taxon>Dikarya</taxon>
        <taxon>Basidiomycota</taxon>
        <taxon>Agaricomycotina</taxon>
        <taxon>Agaricomycetes</taxon>
        <taxon>Thelephorales</taxon>
        <taxon>Thelephoraceae</taxon>
        <taxon>Thelephora</taxon>
    </lineage>
</organism>
<proteinExistence type="predicted"/>
<comment type="caution">
    <text evidence="1">The sequence shown here is derived from an EMBL/GenBank/DDBJ whole genome shotgun (WGS) entry which is preliminary data.</text>
</comment>
<evidence type="ECO:0000313" key="1">
    <source>
        <dbReference type="EMBL" id="KAF9646578.1"/>
    </source>
</evidence>
<evidence type="ECO:0000313" key="2">
    <source>
        <dbReference type="Proteomes" id="UP000886501"/>
    </source>
</evidence>
<keyword evidence="2" id="KW-1185">Reference proteome</keyword>
<dbReference type="Proteomes" id="UP000886501">
    <property type="component" value="Unassembled WGS sequence"/>
</dbReference>